<dbReference type="OrthoDB" id="10582345at2759"/>
<organism evidence="2 3">
    <name type="scientific">Eumeta variegata</name>
    <name type="common">Bagworm moth</name>
    <name type="synonym">Eumeta japonica</name>
    <dbReference type="NCBI Taxonomy" id="151549"/>
    <lineage>
        <taxon>Eukaryota</taxon>
        <taxon>Metazoa</taxon>
        <taxon>Ecdysozoa</taxon>
        <taxon>Arthropoda</taxon>
        <taxon>Hexapoda</taxon>
        <taxon>Insecta</taxon>
        <taxon>Pterygota</taxon>
        <taxon>Neoptera</taxon>
        <taxon>Endopterygota</taxon>
        <taxon>Lepidoptera</taxon>
        <taxon>Glossata</taxon>
        <taxon>Ditrysia</taxon>
        <taxon>Tineoidea</taxon>
        <taxon>Psychidae</taxon>
        <taxon>Oiketicinae</taxon>
        <taxon>Eumeta</taxon>
    </lineage>
</organism>
<accession>A0A4C1UAT9</accession>
<feature type="region of interest" description="Disordered" evidence="1">
    <location>
        <begin position="13"/>
        <end position="32"/>
    </location>
</feature>
<dbReference type="EMBL" id="BGZK01000148">
    <property type="protein sequence ID" value="GBP23210.1"/>
    <property type="molecule type" value="Genomic_DNA"/>
</dbReference>
<evidence type="ECO:0000313" key="2">
    <source>
        <dbReference type="EMBL" id="GBP23210.1"/>
    </source>
</evidence>
<protein>
    <submittedName>
        <fullName evidence="2">Uncharacterized protein</fullName>
    </submittedName>
</protein>
<keyword evidence="3" id="KW-1185">Reference proteome</keyword>
<proteinExistence type="predicted"/>
<dbReference type="AlphaFoldDB" id="A0A4C1UAT9"/>
<dbReference type="Proteomes" id="UP000299102">
    <property type="component" value="Unassembled WGS sequence"/>
</dbReference>
<reference evidence="2 3" key="1">
    <citation type="journal article" date="2019" name="Commun. Biol.">
        <title>The bagworm genome reveals a unique fibroin gene that provides high tensile strength.</title>
        <authorList>
            <person name="Kono N."/>
            <person name="Nakamura H."/>
            <person name="Ohtoshi R."/>
            <person name="Tomita M."/>
            <person name="Numata K."/>
            <person name="Arakawa K."/>
        </authorList>
    </citation>
    <scope>NUCLEOTIDE SEQUENCE [LARGE SCALE GENOMIC DNA]</scope>
</reference>
<comment type="caution">
    <text evidence="2">The sequence shown here is derived from an EMBL/GenBank/DDBJ whole genome shotgun (WGS) entry which is preliminary data.</text>
</comment>
<gene>
    <name evidence="2" type="ORF">EVAR_82375_1</name>
</gene>
<sequence length="136" mass="14888">MLRRLRRILQESNDTSMSDVNTDELCQNDEDDDAEDAGDMCIVCGEFGRDRKYGTGALLVGFGLMPTALGGTLLRIMGIRGMTAGGAGDESVTSPERAPTEVLRNSRHRHSTTPTAFDAFPHTYVTANVKRLLLRL</sequence>
<evidence type="ECO:0000256" key="1">
    <source>
        <dbReference type="SAM" id="MobiDB-lite"/>
    </source>
</evidence>
<evidence type="ECO:0000313" key="3">
    <source>
        <dbReference type="Proteomes" id="UP000299102"/>
    </source>
</evidence>
<name>A0A4C1UAT9_EUMVA</name>